<dbReference type="NCBIfam" id="NF047436">
    <property type="entry name" value="LA_2272_repeat"/>
    <property type="match status" value="1"/>
</dbReference>
<dbReference type="InterPro" id="IPR058093">
    <property type="entry name" value="LA_2272-like"/>
</dbReference>
<feature type="chain" id="PRO_5006712559" description="PhaC PHA synthase" evidence="1">
    <location>
        <begin position="22"/>
        <end position="178"/>
    </location>
</feature>
<dbReference type="HOGENOM" id="CLU_112409_0_0_6"/>
<protein>
    <recommendedName>
        <fullName evidence="4">PhaC PHA synthase</fullName>
    </recommendedName>
</protein>
<dbReference type="Proteomes" id="UP000030675">
    <property type="component" value="Unassembled WGS sequence"/>
</dbReference>
<dbReference type="RefSeq" id="WP_023933173.1">
    <property type="nucleotide sequence ID" value="NZ_DF196819.1"/>
</dbReference>
<name>A0A0U1P711_PHOLE</name>
<evidence type="ECO:0000256" key="1">
    <source>
        <dbReference type="SAM" id="SignalP"/>
    </source>
</evidence>
<dbReference type="EMBL" id="DF196819">
    <property type="protein sequence ID" value="GAD30481.1"/>
    <property type="molecule type" value="Genomic_DNA"/>
</dbReference>
<accession>A0A0U1P711</accession>
<proteinExistence type="predicted"/>
<evidence type="ECO:0008006" key="4">
    <source>
        <dbReference type="Google" id="ProtNLM"/>
    </source>
</evidence>
<gene>
    <name evidence="2" type="ORF">PLEI_2137</name>
</gene>
<feature type="signal peptide" evidence="1">
    <location>
        <begin position="1"/>
        <end position="21"/>
    </location>
</feature>
<dbReference type="eggNOG" id="ENOG5033HC1">
    <property type="taxonomic scope" value="Bacteria"/>
</dbReference>
<evidence type="ECO:0000313" key="3">
    <source>
        <dbReference type="Proteomes" id="UP000030675"/>
    </source>
</evidence>
<dbReference type="AlphaFoldDB" id="A0A0U1P711"/>
<keyword evidence="1" id="KW-0732">Signal</keyword>
<reference evidence="3" key="1">
    <citation type="submission" date="2012-12" db="EMBL/GenBank/DDBJ databases">
        <title>Genome Sequence of Photobacterium leiognathi lrivu.4.1.</title>
        <authorList>
            <person name="Urbanczyk H."/>
            <person name="Ogura Y."/>
            <person name="Hayashi T."/>
            <person name="Dunlap P.V."/>
        </authorList>
    </citation>
    <scope>NUCLEOTIDE SEQUENCE [LARGE SCALE GENOMIC DNA]</scope>
    <source>
        <strain evidence="3">lrivu.4.1</strain>
    </source>
</reference>
<sequence>MKFPLTSLFLTTIVCASSAYAATPIQVSVPGLNLPAGDVSGVRLSALYGRSHNVKGLNISLLGLSDIDNFTGLNLGMFYGANRTRNSMKGVEFGLANLNEGTAKGADFGLVNYTANNFTGGQFGLFNYAGSLNGLQFGFMNATDHINKGIQIGLINYDRSGTFVSKDLPVFPILNARF</sequence>
<evidence type="ECO:0000313" key="2">
    <source>
        <dbReference type="EMBL" id="GAD30481.1"/>
    </source>
</evidence>
<organism evidence="2 3">
    <name type="scientific">Photobacterium leiognathi lrivu.4.1</name>
    <dbReference type="NCBI Taxonomy" id="1248232"/>
    <lineage>
        <taxon>Bacteria</taxon>
        <taxon>Pseudomonadati</taxon>
        <taxon>Pseudomonadota</taxon>
        <taxon>Gammaproteobacteria</taxon>
        <taxon>Vibrionales</taxon>
        <taxon>Vibrionaceae</taxon>
        <taxon>Photobacterium</taxon>
    </lineage>
</organism>